<dbReference type="GO" id="GO:0005739">
    <property type="term" value="C:mitochondrion"/>
    <property type="evidence" value="ECO:0007669"/>
    <property type="project" value="TreeGrafter"/>
</dbReference>
<dbReference type="InterPro" id="IPR033945">
    <property type="entry name" value="Cyt_c_oxase_su3_dom"/>
</dbReference>
<evidence type="ECO:0000256" key="7">
    <source>
        <dbReference type="ARBA" id="ARBA00023136"/>
    </source>
</evidence>
<evidence type="ECO:0000256" key="8">
    <source>
        <dbReference type="RuleBase" id="RU003375"/>
    </source>
</evidence>
<evidence type="ECO:0000256" key="5">
    <source>
        <dbReference type="ARBA" id="ARBA00022967"/>
    </source>
</evidence>
<feature type="transmembrane region" description="Helical" evidence="9">
    <location>
        <begin position="241"/>
        <end position="260"/>
    </location>
</feature>
<comment type="function">
    <text evidence="8">Component of the cytochrome c oxidase, the last enzyme in the mitochondrial electron transport chain which drives oxidative phosphorylation. The respiratory chain contains 3 multisubunit complexes succinate dehydrogenase (complex II, CII), ubiquinol-cytochrome c oxidoreductase (cytochrome b-c1 complex, complex III, CIII) and cytochrome c oxidase (complex IV, CIV), that cooperate to transfer electrons derived from NADH and succinate to molecular oxygen, creating an electrochemical gradient over the inner membrane that drives transmembrane transport and the ATP synthase. Cytochrome c oxidase is the component of the respiratory chain that catalyzes the reduction of oxygen to water. Electrons originating from reduced cytochrome c in the intermembrane space (IMS) are transferred via the dinuclear copper A center (CU(A)) of subunit 2 and heme A of subunit 1 to the active site in subunit 1, a binuclear center (BNC) formed by heme A3 and copper B (CU(B)). The BNC reduces molecular oxygen to 2 water molecules using 4 electrons from cytochrome c in the IMS and 4 protons from the mitochondrial matrix.</text>
</comment>
<keyword evidence="7 9" id="KW-0472">Membrane</keyword>
<evidence type="ECO:0000313" key="11">
    <source>
        <dbReference type="EMBL" id="AFN27597.1"/>
    </source>
</evidence>
<comment type="similarity">
    <text evidence="2 8">Belongs to the cytochrome c oxidase subunit 3 family.</text>
</comment>
<evidence type="ECO:0000256" key="4">
    <source>
        <dbReference type="ARBA" id="ARBA00022692"/>
    </source>
</evidence>
<accession>U5HTE5</accession>
<dbReference type="GO" id="GO:0016020">
    <property type="term" value="C:membrane"/>
    <property type="evidence" value="ECO:0007669"/>
    <property type="project" value="UniProtKB-SubCell"/>
</dbReference>
<keyword evidence="4 8" id="KW-0812">Transmembrane</keyword>
<evidence type="ECO:0000259" key="10">
    <source>
        <dbReference type="PROSITE" id="PS50253"/>
    </source>
</evidence>
<evidence type="ECO:0000256" key="9">
    <source>
        <dbReference type="SAM" id="Phobius"/>
    </source>
</evidence>
<evidence type="ECO:0000256" key="6">
    <source>
        <dbReference type="ARBA" id="ARBA00022989"/>
    </source>
</evidence>
<dbReference type="InterPro" id="IPR035973">
    <property type="entry name" value="Cyt_c_oxidase_su3-like_sf"/>
</dbReference>
<keyword evidence="6 9" id="KW-1133">Transmembrane helix</keyword>
<evidence type="ECO:0000256" key="1">
    <source>
        <dbReference type="ARBA" id="ARBA00004141"/>
    </source>
</evidence>
<dbReference type="GO" id="GO:0006123">
    <property type="term" value="P:mitochondrial electron transport, cytochrome c to oxygen"/>
    <property type="evidence" value="ECO:0007669"/>
    <property type="project" value="TreeGrafter"/>
</dbReference>
<feature type="transmembrane region" description="Helical" evidence="9">
    <location>
        <begin position="12"/>
        <end position="33"/>
    </location>
</feature>
<geneLocation type="mitochondrion" evidence="11"/>
<dbReference type="AlphaFoldDB" id="U5HTE5"/>
<dbReference type="CDD" id="cd01665">
    <property type="entry name" value="Cyt_c_Oxidase_III"/>
    <property type="match status" value="1"/>
</dbReference>
<feature type="transmembrane region" description="Helical" evidence="9">
    <location>
        <begin position="128"/>
        <end position="150"/>
    </location>
</feature>
<keyword evidence="8 11" id="KW-0496">Mitochondrion</keyword>
<organism evidence="11">
    <name type="scientific">Diadromus collaris</name>
    <dbReference type="NCBI Taxonomy" id="7421"/>
    <lineage>
        <taxon>Eukaryota</taxon>
        <taxon>Metazoa</taxon>
        <taxon>Ecdysozoa</taxon>
        <taxon>Arthropoda</taxon>
        <taxon>Hexapoda</taxon>
        <taxon>Insecta</taxon>
        <taxon>Pterygota</taxon>
        <taxon>Neoptera</taxon>
        <taxon>Endopterygota</taxon>
        <taxon>Hymenoptera</taxon>
        <taxon>Apocrita</taxon>
        <taxon>Ichneumonoidea</taxon>
        <taxon>Ichneumonidae</taxon>
        <taxon>Ichneumoninae</taxon>
        <taxon>Diadromus</taxon>
    </lineage>
</organism>
<feature type="transmembrane region" description="Helical" evidence="9">
    <location>
        <begin position="162"/>
        <end position="180"/>
    </location>
</feature>
<reference evidence="11" key="1">
    <citation type="journal article" date="2013" name="Mitochondrial DNA">
        <title>The mitochondrial genome of Diadromus collaris (Hymenoptera: Ichneumonidae).</title>
        <authorList>
            <person name="Li Q."/>
            <person name="Wei S.J."/>
            <person name="Shi M."/>
            <person name="Chen X.X."/>
        </authorList>
    </citation>
    <scope>NUCLEOTIDE SEQUENCE</scope>
</reference>
<feature type="transmembrane region" description="Helical" evidence="9">
    <location>
        <begin position="192"/>
        <end position="221"/>
    </location>
</feature>
<name>U5HTE5_9HYME</name>
<sequence length="262" mass="31362">MNKSYNHPFHLVTLSPWPLLTSLSLMIMLIGSIKWFHEFNYNIFILGMMTTLLNNYQWWRDIIRESTFQGFHSLKVSKLLRMGMILFITSEIFFFISFFWAFFHMSLSPSIEIGEMWPPLLIYPFNPYNIPLLNTIILLTSGISITWSHYSILNKNFFESKLSLMITVILGFYFTTLQMFEYKESMFSISDSIYGSTFFMITGFHGLHVIIGTLFIMITMLRLMNYQFSPIHHFGFEASSWYWHFVDVIWLFVYISIYWWTY</sequence>
<proteinExistence type="inferred from homology"/>
<keyword evidence="5" id="KW-1278">Translocase</keyword>
<dbReference type="PROSITE" id="PS50253">
    <property type="entry name" value="COX3"/>
    <property type="match status" value="1"/>
</dbReference>
<feature type="domain" description="Heme-copper oxidase subunit III family profile" evidence="10">
    <location>
        <begin position="5"/>
        <end position="262"/>
    </location>
</feature>
<dbReference type="Gene3D" id="1.20.120.80">
    <property type="entry name" value="Cytochrome c oxidase, subunit III, four-helix bundle"/>
    <property type="match status" value="1"/>
</dbReference>
<dbReference type="GO" id="GO:0004129">
    <property type="term" value="F:cytochrome-c oxidase activity"/>
    <property type="evidence" value="ECO:0007669"/>
    <property type="project" value="InterPro"/>
</dbReference>
<feature type="transmembrane region" description="Helical" evidence="9">
    <location>
        <begin position="79"/>
        <end position="103"/>
    </location>
</feature>
<dbReference type="InterPro" id="IPR000298">
    <property type="entry name" value="Cyt_c_oxidase-like_su3"/>
</dbReference>
<comment type="subcellular location">
    <subcellularLocation>
        <location evidence="1">Membrane</location>
        <topology evidence="1">Multi-pass membrane protein</topology>
    </subcellularLocation>
</comment>
<feature type="transmembrane region" description="Helical" evidence="9">
    <location>
        <begin position="39"/>
        <end position="58"/>
    </location>
</feature>
<dbReference type="FunFam" id="1.20.120.80:FF:000002">
    <property type="entry name" value="Cytochrome c oxidase subunit 3"/>
    <property type="match status" value="1"/>
</dbReference>
<gene>
    <name evidence="11" type="primary">COX3</name>
</gene>
<dbReference type="EMBL" id="JX131613">
    <property type="protein sequence ID" value="AFN27597.1"/>
    <property type="molecule type" value="Genomic_DNA"/>
</dbReference>
<dbReference type="SUPFAM" id="SSF81452">
    <property type="entry name" value="Cytochrome c oxidase subunit III-like"/>
    <property type="match status" value="1"/>
</dbReference>
<dbReference type="InterPro" id="IPR024791">
    <property type="entry name" value="Cyt_c/ubiquinol_Oxase_su3"/>
</dbReference>
<dbReference type="Gene3D" id="1.10.287.70">
    <property type="match status" value="1"/>
</dbReference>
<dbReference type="PANTHER" id="PTHR11403:SF7">
    <property type="entry name" value="CYTOCHROME C OXIDASE SUBUNIT 3"/>
    <property type="match status" value="1"/>
</dbReference>
<dbReference type="PANTHER" id="PTHR11403">
    <property type="entry name" value="CYTOCHROME C OXIDASE SUBUNIT III"/>
    <property type="match status" value="1"/>
</dbReference>
<evidence type="ECO:0000256" key="3">
    <source>
        <dbReference type="ARBA" id="ARBA00015944"/>
    </source>
</evidence>
<dbReference type="InterPro" id="IPR013833">
    <property type="entry name" value="Cyt_c_oxidase_su3_a-hlx"/>
</dbReference>
<evidence type="ECO:0000256" key="2">
    <source>
        <dbReference type="ARBA" id="ARBA00010581"/>
    </source>
</evidence>
<dbReference type="Pfam" id="PF00510">
    <property type="entry name" value="COX3"/>
    <property type="match status" value="1"/>
</dbReference>
<protein>
    <recommendedName>
        <fullName evidence="3 8">Cytochrome c oxidase subunit 3</fullName>
    </recommendedName>
</protein>